<evidence type="ECO:0000256" key="4">
    <source>
        <dbReference type="ARBA" id="ARBA00046874"/>
    </source>
</evidence>
<accession>A0A0C1V5K2</accession>
<comment type="subunit">
    <text evidence="4 5">Interacts with MinD and FtsZ.</text>
</comment>
<evidence type="ECO:0000256" key="3">
    <source>
        <dbReference type="ARBA" id="ARBA00023306"/>
    </source>
</evidence>
<feature type="domain" description="Septum formation inhibitor MinC C-terminal" evidence="6">
    <location>
        <begin position="156"/>
        <end position="253"/>
    </location>
</feature>
<evidence type="ECO:0000313" key="7">
    <source>
        <dbReference type="EMBL" id="NEV67346.1"/>
    </source>
</evidence>
<sequence>MSLDSTPETVDIESAEAAPEPAKVEVDPALQVRFKTDNGKTLLLLPPEPTESTTSPWEEVWEQLKHRLSAGERFWQPQTAVHLMARDRLLDARQLQMIVDALTEVDLTLKRVYTSRRQTAVAAVTAGYSVEQQTSLSHLTQATPQPGTPLDDPLYLQSTIRSGMEIRHAGTVIILGDVNPGGSLIAEGDIVVWGRLKGLAHAGAKGNRQCRIMTLHMEPTQLRIADKVARPPEHPPAEYLPEVAYIGEGGIRIAPAQEFARWLTEHQT</sequence>
<dbReference type="GO" id="GO:1901891">
    <property type="term" value="P:regulation of cell septum assembly"/>
    <property type="evidence" value="ECO:0007669"/>
    <property type="project" value="InterPro"/>
</dbReference>
<evidence type="ECO:0000259" key="6">
    <source>
        <dbReference type="Pfam" id="PF03775"/>
    </source>
</evidence>
<gene>
    <name evidence="5 7" type="primary">minC</name>
    <name evidence="7" type="ORF">QQ91_009490</name>
</gene>
<organism evidence="7">
    <name type="scientific">Lyngbya confervoides BDU141951</name>
    <dbReference type="NCBI Taxonomy" id="1574623"/>
    <lineage>
        <taxon>Bacteria</taxon>
        <taxon>Bacillati</taxon>
        <taxon>Cyanobacteriota</taxon>
        <taxon>Cyanophyceae</taxon>
        <taxon>Oscillatoriophycideae</taxon>
        <taxon>Oscillatoriales</taxon>
        <taxon>Microcoleaceae</taxon>
        <taxon>Lyngbya</taxon>
    </lineage>
</organism>
<dbReference type="InterPro" id="IPR036145">
    <property type="entry name" value="MinC_C_sf"/>
</dbReference>
<dbReference type="GO" id="GO:0000902">
    <property type="term" value="P:cell morphogenesis"/>
    <property type="evidence" value="ECO:0007669"/>
    <property type="project" value="InterPro"/>
</dbReference>
<evidence type="ECO:0000256" key="1">
    <source>
        <dbReference type="ARBA" id="ARBA00022618"/>
    </source>
</evidence>
<name>A0A0C1V5K2_9CYAN</name>
<dbReference type="HAMAP" id="MF_00267">
    <property type="entry name" value="MinC"/>
    <property type="match status" value="1"/>
</dbReference>
<dbReference type="Pfam" id="PF03775">
    <property type="entry name" value="MinC_C"/>
    <property type="match status" value="1"/>
</dbReference>
<reference evidence="7" key="3">
    <citation type="submission" date="2020-02" db="EMBL/GenBank/DDBJ databases">
        <authorList>
            <person name="Sarangi A.N."/>
            <person name="Ghosh S."/>
            <person name="Mukherjee M."/>
            <person name="Tripathy S."/>
        </authorList>
    </citation>
    <scope>NUCLEOTIDE SEQUENCE</scope>
    <source>
        <strain evidence="7">BDU141951</strain>
    </source>
</reference>
<dbReference type="SUPFAM" id="SSF63848">
    <property type="entry name" value="Cell-division inhibitor MinC, C-terminal domain"/>
    <property type="match status" value="1"/>
</dbReference>
<keyword evidence="1 5" id="KW-0132">Cell division</keyword>
<dbReference type="NCBIfam" id="NF001778">
    <property type="entry name" value="PRK00513.2-4"/>
    <property type="match status" value="1"/>
</dbReference>
<dbReference type="NCBIfam" id="TIGR01222">
    <property type="entry name" value="minC"/>
    <property type="match status" value="1"/>
</dbReference>
<reference evidence="7" key="2">
    <citation type="journal article" date="2015" name="Genome Announc.">
        <title>Draft Genome Sequence of Filamentous Marine Cyanobacterium Lyngbya confervoides Strain BDU141951.</title>
        <authorList>
            <person name="Chandrababunaidu M.M."/>
            <person name="Sen D."/>
            <person name="Tripathy S."/>
        </authorList>
    </citation>
    <scope>NUCLEOTIDE SEQUENCE</scope>
    <source>
        <strain evidence="7">BDU141951</strain>
    </source>
</reference>
<proteinExistence type="inferred from homology"/>
<dbReference type="InterPro" id="IPR016098">
    <property type="entry name" value="CAP/MinC_C"/>
</dbReference>
<comment type="caution">
    <text evidence="7">The sequence shown here is derived from an EMBL/GenBank/DDBJ whole genome shotgun (WGS) entry which is preliminary data.</text>
</comment>
<evidence type="ECO:0000256" key="2">
    <source>
        <dbReference type="ARBA" id="ARBA00023210"/>
    </source>
</evidence>
<dbReference type="EMBL" id="JTHE02000003">
    <property type="protein sequence ID" value="NEV67346.1"/>
    <property type="molecule type" value="Genomic_DNA"/>
</dbReference>
<protein>
    <recommendedName>
        <fullName evidence="5">Probable septum site-determining protein MinC</fullName>
    </recommendedName>
</protein>
<reference evidence="7" key="1">
    <citation type="submission" date="2014-11" db="EMBL/GenBank/DDBJ databases">
        <authorList>
            <person name="Malar M.C."/>
            <person name="Sen D."/>
            <person name="Tripathy S."/>
        </authorList>
    </citation>
    <scope>NUCLEOTIDE SEQUENCE</scope>
    <source>
        <strain evidence="7">BDU141951</strain>
    </source>
</reference>
<dbReference type="Gene3D" id="2.160.20.70">
    <property type="match status" value="1"/>
</dbReference>
<evidence type="ECO:0000256" key="5">
    <source>
        <dbReference type="HAMAP-Rule" id="MF_00267"/>
    </source>
</evidence>
<dbReference type="PANTHER" id="PTHR34108:SF1">
    <property type="entry name" value="SEPTUM SITE-DETERMINING PROTEIN MINC"/>
    <property type="match status" value="1"/>
</dbReference>
<dbReference type="PANTHER" id="PTHR34108">
    <property type="entry name" value="SEPTUM SITE-DETERMINING PROTEIN MINC"/>
    <property type="match status" value="1"/>
</dbReference>
<dbReference type="InterPro" id="IPR013033">
    <property type="entry name" value="MinC"/>
</dbReference>
<dbReference type="GO" id="GO:0000917">
    <property type="term" value="P:division septum assembly"/>
    <property type="evidence" value="ECO:0007669"/>
    <property type="project" value="UniProtKB-KW"/>
</dbReference>
<comment type="similarity">
    <text evidence="5">Belongs to the MinC family.</text>
</comment>
<dbReference type="InterPro" id="IPR005526">
    <property type="entry name" value="Septum_form_inhib_MinC_C"/>
</dbReference>
<keyword evidence="3 5" id="KW-0131">Cell cycle</keyword>
<keyword evidence="2 5" id="KW-0717">Septation</keyword>
<dbReference type="AlphaFoldDB" id="A0A0C1V5K2"/>
<comment type="function">
    <text evidence="5">Cell division inhibitor that blocks the formation of polar Z ring septums. Rapidly oscillates between the poles of the cell to destabilize FtsZ filaments that have formed before they mature into polar Z rings. Prevents FtsZ polymerization.</text>
</comment>